<dbReference type="Proteomes" id="UP000186594">
    <property type="component" value="Unassembled WGS sequence"/>
</dbReference>
<dbReference type="Gene3D" id="3.10.20.810">
    <property type="entry name" value="Phosphoribosyl-AMP cyclohydrolase"/>
    <property type="match status" value="1"/>
</dbReference>
<dbReference type="Gene3D" id="3.40.50.1980">
    <property type="entry name" value="Nitrogenase molybdenum iron protein domain"/>
    <property type="match status" value="2"/>
</dbReference>
<dbReference type="Pfam" id="PF00815">
    <property type="entry name" value="Histidinol_dh"/>
    <property type="match status" value="1"/>
</dbReference>
<dbReference type="PROSITE" id="PS00611">
    <property type="entry name" value="HISOL_DEHYDROGENASE"/>
    <property type="match status" value="1"/>
</dbReference>
<evidence type="ECO:0000256" key="10">
    <source>
        <dbReference type="ARBA" id="ARBA00012965"/>
    </source>
</evidence>
<dbReference type="EC" id="3.5.4.19" evidence="9"/>
<evidence type="ECO:0000256" key="21">
    <source>
        <dbReference type="ARBA" id="ARBA00023268"/>
    </source>
</evidence>
<dbReference type="GO" id="GO:0004399">
    <property type="term" value="F:histidinol dehydrogenase activity"/>
    <property type="evidence" value="ECO:0007669"/>
    <property type="project" value="UniProtKB-EC"/>
</dbReference>
<feature type="region of interest" description="Disordered" evidence="23">
    <location>
        <begin position="850"/>
        <end position="879"/>
    </location>
</feature>
<comment type="pathway">
    <text evidence="6">Amino-acid biosynthesis; L-histidine biosynthesis; L-histidine from 5-phospho-alpha-D-ribose 1-diphosphate: step 2/9.</text>
</comment>
<keyword evidence="20" id="KW-0368">Histidine biosynthesis</keyword>
<evidence type="ECO:0000256" key="6">
    <source>
        <dbReference type="ARBA" id="ARBA00005204"/>
    </source>
</evidence>
<dbReference type="Pfam" id="PF06212">
    <property type="entry name" value="GRIM-19"/>
    <property type="match status" value="1"/>
</dbReference>
<dbReference type="SUPFAM" id="SSF53720">
    <property type="entry name" value="ALDH-like"/>
    <property type="match status" value="1"/>
</dbReference>
<dbReference type="SUPFAM" id="SSF101386">
    <property type="entry name" value="all-alpha NTP pyrophosphatases"/>
    <property type="match status" value="1"/>
</dbReference>
<comment type="catalytic activity">
    <reaction evidence="2">
        <text>1-(5-phospho-beta-D-ribosyl)-ATP + H2O = 1-(5-phospho-beta-D-ribosyl)-5'-AMP + diphosphate + H(+)</text>
        <dbReference type="Rhea" id="RHEA:22828"/>
        <dbReference type="ChEBI" id="CHEBI:15377"/>
        <dbReference type="ChEBI" id="CHEBI:15378"/>
        <dbReference type="ChEBI" id="CHEBI:33019"/>
        <dbReference type="ChEBI" id="CHEBI:59457"/>
        <dbReference type="ChEBI" id="CHEBI:73183"/>
        <dbReference type="EC" id="3.6.1.31"/>
    </reaction>
</comment>
<evidence type="ECO:0000256" key="16">
    <source>
        <dbReference type="ARBA" id="ARBA00022833"/>
    </source>
</evidence>
<dbReference type="GO" id="GO:0004635">
    <property type="term" value="F:phosphoribosyl-AMP cyclohydrolase activity"/>
    <property type="evidence" value="ECO:0007669"/>
    <property type="project" value="UniProtKB-EC"/>
</dbReference>
<comment type="pathway">
    <text evidence="5">Amino-acid biosynthesis; L-histidine biosynthesis; L-histidine from 5-phospho-alpha-D-ribose 1-diphosphate: step 3/9.</text>
</comment>
<comment type="catalytic activity">
    <reaction evidence="22">
        <text>L-histidinol + 2 NAD(+) + H2O = L-histidine + 2 NADH + 3 H(+)</text>
        <dbReference type="Rhea" id="RHEA:20641"/>
        <dbReference type="ChEBI" id="CHEBI:15377"/>
        <dbReference type="ChEBI" id="CHEBI:15378"/>
        <dbReference type="ChEBI" id="CHEBI:57540"/>
        <dbReference type="ChEBI" id="CHEBI:57595"/>
        <dbReference type="ChEBI" id="CHEBI:57699"/>
        <dbReference type="ChEBI" id="CHEBI:57945"/>
        <dbReference type="EC" id="1.1.1.23"/>
    </reaction>
</comment>
<comment type="pathway">
    <text evidence="4">Amino-acid biosynthesis; L-histidine biosynthesis; L-histidine from 5-phospho-alpha-D-ribose 1-diphosphate: step 9/9.</text>
</comment>
<dbReference type="InterPro" id="IPR021130">
    <property type="entry name" value="PRib-ATP_PPHydrolase-like"/>
</dbReference>
<sequence>MTRSIPLLPLVAIDTSEEKSLARQEFGYLGHVLVKASIQNIDQVRKWTWYHARSVDVIVDVTTIDHEQIRAVLDSAAAKCIVAKEQLELLADIHPKRLVLSTTLAVAASDELDHLKGQIGGIYVEPCVDSAFDPSQLATASQKVSHYSSPWGGMYHFFLAIPGSSVPVKLAETIKHLSALKIVPVVASHHLTTSPADEPNCYSIAAAYLVNLKTDRPDGLFTTVVADEAGHALGVVYSSEQSIAESIRLGKGVYHSRKRGLWHKGASSGDEQELLRIDTDCDGDCLRFTVRQVGHGFCHLKTATCFGQLRGLAHLEKVLKSRLESAPPHSYTARLFSDQDLLRAKILEEAEELCDAKTKDEVIWETADLIYFALTKCISRGVSLVDVERQLDVMSLKVTRRPGNAKPKQPESKSETEPKSDELQQAGTCYGSQNNSRIKMLHYESKDLSPREIQCLLRRPVQNTDKIMSIVKPIVDAVKSDGDAALVEFTAKFDKVHLKCPVLNAPFHENLMQLPKETSEAIDLAFNNVKKFHTAQLELKPMVVNILPGVTCSRFARPIDRVGLYVPGGTAVLPSTAIHLGVPAFVAGCETIIIASPPRQDGTVSPEIVYVAHKIGAKAILLAGGAQAIAALTYGTETVPKIDKIFGPGNQFVTAAKMLVQNDNSALVSIDMPAGPSEVLVIADSSAKPKFIASDLLSQAEHGPDSQVVLVAVGLSASQLEEIEIEIHKQANRLPRLDIVRKSIAHSFTYSVDTVEEAIDFSNSYAPEHLILQVDNAQNLVKKVKNAGSVFVGNWSPESCGDYASGTNHTLPTYGFARVYSGVNTASFMKHITSQQLTKNGLKEIGQAVMTSPDTPETSPDFAKKMSSSGSQRYAQELPPESGYPAVQYKRNLPSWGPRPGILFLGMLAICGIGFWRYGQGQNERRELAREKQWSRLHLLPLLQAEADRRKAKWIYNVKLKEELLAPEARRIKVYNTDRYATPKAFPFSPEWDFEMDPSLLNPIKNG</sequence>
<dbReference type="InterPro" id="IPR038019">
    <property type="entry name" value="PRib_AMP_CycHydrolase_sf"/>
</dbReference>
<evidence type="ECO:0000256" key="19">
    <source>
        <dbReference type="ARBA" id="ARBA00023027"/>
    </source>
</evidence>
<evidence type="ECO:0000259" key="24">
    <source>
        <dbReference type="Pfam" id="PF01502"/>
    </source>
</evidence>
<evidence type="ECO:0000256" key="1">
    <source>
        <dbReference type="ARBA" id="ARBA00000024"/>
    </source>
</evidence>
<dbReference type="EMBL" id="LXFE01000377">
    <property type="protein sequence ID" value="OLL25533.1"/>
    <property type="molecule type" value="Genomic_DNA"/>
</dbReference>
<dbReference type="FunFam" id="3.40.50.1980:FF:000001">
    <property type="entry name" value="Histidinol dehydrogenase"/>
    <property type="match status" value="1"/>
</dbReference>
<reference evidence="25 26" key="1">
    <citation type="submission" date="2016-04" db="EMBL/GenBank/DDBJ databases">
        <title>Evolutionary innovation and constraint leading to complex multicellularity in the Ascomycota.</title>
        <authorList>
            <person name="Cisse O."/>
            <person name="Nguyen A."/>
            <person name="Hewitt D.A."/>
            <person name="Jedd G."/>
            <person name="Stajich J.E."/>
        </authorList>
    </citation>
    <scope>NUCLEOTIDE SEQUENCE [LARGE SCALE GENOMIC DNA]</scope>
    <source>
        <strain evidence="25 26">DAH-3</strain>
    </source>
</reference>
<keyword evidence="18" id="KW-0560">Oxidoreductase</keyword>
<dbReference type="STRING" id="1198029.A0A1U7LSH6"/>
<dbReference type="NCBIfam" id="TIGR00069">
    <property type="entry name" value="hisD"/>
    <property type="match status" value="1"/>
</dbReference>
<evidence type="ECO:0000256" key="3">
    <source>
        <dbReference type="ARBA" id="ARBA00001947"/>
    </source>
</evidence>
<dbReference type="GO" id="GO:0005829">
    <property type="term" value="C:cytosol"/>
    <property type="evidence" value="ECO:0007669"/>
    <property type="project" value="TreeGrafter"/>
</dbReference>
<evidence type="ECO:0000313" key="26">
    <source>
        <dbReference type="Proteomes" id="UP000186594"/>
    </source>
</evidence>
<dbReference type="InterPro" id="IPR001692">
    <property type="entry name" value="Histidinol_DH_CS"/>
</dbReference>
<evidence type="ECO:0000256" key="4">
    <source>
        <dbReference type="ARBA" id="ARBA00004940"/>
    </source>
</evidence>
<dbReference type="EC" id="1.1.1.23" evidence="10"/>
<dbReference type="PANTHER" id="PTHR21256">
    <property type="entry name" value="HISTIDINOL DEHYDROGENASE HDH"/>
    <property type="match status" value="1"/>
</dbReference>
<dbReference type="GO" id="GO:0000105">
    <property type="term" value="P:L-histidine biosynthetic process"/>
    <property type="evidence" value="ECO:0007669"/>
    <property type="project" value="UniProtKB-UniPathway"/>
</dbReference>
<dbReference type="CDD" id="cd11546">
    <property type="entry name" value="NTP-PPase_His4"/>
    <property type="match status" value="1"/>
</dbReference>
<evidence type="ECO:0000256" key="12">
    <source>
        <dbReference type="ARBA" id="ARBA00022605"/>
    </source>
</evidence>
<dbReference type="InterPro" id="IPR009346">
    <property type="entry name" value="GRIM-19"/>
</dbReference>
<evidence type="ECO:0000256" key="11">
    <source>
        <dbReference type="ARBA" id="ARBA00017884"/>
    </source>
</evidence>
<keyword evidence="14" id="KW-0547">Nucleotide-binding</keyword>
<evidence type="ECO:0000256" key="5">
    <source>
        <dbReference type="ARBA" id="ARBA00005169"/>
    </source>
</evidence>
<evidence type="ECO:0000256" key="2">
    <source>
        <dbReference type="ARBA" id="ARBA00001460"/>
    </source>
</evidence>
<dbReference type="InterPro" id="IPR002496">
    <property type="entry name" value="PRib_AMP_CycHydrolase_dom"/>
</dbReference>
<evidence type="ECO:0000256" key="9">
    <source>
        <dbReference type="ARBA" id="ARBA00012721"/>
    </source>
</evidence>
<dbReference type="PRINTS" id="PR00083">
    <property type="entry name" value="HOLDHDRGNASE"/>
</dbReference>
<dbReference type="GO" id="GO:0005524">
    <property type="term" value="F:ATP binding"/>
    <property type="evidence" value="ECO:0007669"/>
    <property type="project" value="UniProtKB-KW"/>
</dbReference>
<dbReference type="GO" id="GO:0046872">
    <property type="term" value="F:metal ion binding"/>
    <property type="evidence" value="ECO:0007669"/>
    <property type="project" value="UniProtKB-KW"/>
</dbReference>
<name>A0A1U7LSH6_NEOID</name>
<dbReference type="GO" id="GO:0051287">
    <property type="term" value="F:NAD binding"/>
    <property type="evidence" value="ECO:0007669"/>
    <property type="project" value="InterPro"/>
</dbReference>
<dbReference type="FunFam" id="1.10.287.1080:FF:000002">
    <property type="entry name" value="Histidine biosynthesis bifunctional protein HisIE"/>
    <property type="match status" value="1"/>
</dbReference>
<evidence type="ECO:0000256" key="7">
    <source>
        <dbReference type="ARBA" id="ARBA00008260"/>
    </source>
</evidence>
<comment type="caution">
    <text evidence="25">The sequence shown here is derived from an EMBL/GenBank/DDBJ whole genome shotgun (WGS) entry which is preliminary data.</text>
</comment>
<gene>
    <name evidence="25" type="ORF">NEOLI_003759</name>
</gene>
<dbReference type="InterPro" id="IPR012131">
    <property type="entry name" value="Hstdl_DH"/>
</dbReference>
<dbReference type="InterPro" id="IPR016161">
    <property type="entry name" value="Ald_DH/histidinol_DH"/>
</dbReference>
<accession>A0A1U7LSH6</accession>
<proteinExistence type="inferred from homology"/>
<feature type="domain" description="Phosphoribosyl-AMP cyclohydrolase" evidence="24">
    <location>
        <begin position="235"/>
        <end position="306"/>
    </location>
</feature>
<dbReference type="PANTHER" id="PTHR21256:SF2">
    <property type="entry name" value="HISTIDINE BIOSYNTHESIS TRIFUNCTIONAL PROTEIN"/>
    <property type="match status" value="1"/>
</dbReference>
<evidence type="ECO:0000256" key="8">
    <source>
        <dbReference type="ARBA" id="ARBA00012414"/>
    </source>
</evidence>
<protein>
    <recommendedName>
        <fullName evidence="11">Histidine biosynthesis trifunctional protein</fullName>
        <ecNumber evidence="10">1.1.1.23</ecNumber>
        <ecNumber evidence="9">3.5.4.19</ecNumber>
        <ecNumber evidence="8">3.6.1.31</ecNumber>
    </recommendedName>
</protein>
<dbReference type="UniPathway" id="UPA00031">
    <property type="reaction ID" value="UER00007"/>
</dbReference>
<keyword evidence="15" id="KW-0378">Hydrolase</keyword>
<dbReference type="InterPro" id="IPR008179">
    <property type="entry name" value="HisE"/>
</dbReference>
<dbReference type="AlphaFoldDB" id="A0A1U7LSH6"/>
<dbReference type="FunFam" id="3.10.20.810:FF:000002">
    <property type="entry name" value="Histidine biosynthesis trifunctional protein"/>
    <property type="match status" value="1"/>
</dbReference>
<dbReference type="FunFam" id="3.40.50.1980:FF:000050">
    <property type="entry name" value="Histidine biosynthesis trifunctional protein"/>
    <property type="match status" value="1"/>
</dbReference>
<comment type="similarity">
    <text evidence="7">In the C-terminal section; belongs to the histidinol dehydrogenase family.</text>
</comment>
<keyword evidence="26" id="KW-1185">Reference proteome</keyword>
<keyword evidence="16" id="KW-0862">Zinc</keyword>
<dbReference type="OMA" id="SVFIGAW"/>
<dbReference type="NCBIfam" id="TIGR03188">
    <property type="entry name" value="histidine_hisI"/>
    <property type="match status" value="1"/>
</dbReference>
<feature type="compositionally biased region" description="Basic and acidic residues" evidence="23">
    <location>
        <begin position="408"/>
        <end position="422"/>
    </location>
</feature>
<evidence type="ECO:0000256" key="18">
    <source>
        <dbReference type="ARBA" id="ARBA00023002"/>
    </source>
</evidence>
<comment type="cofactor">
    <cofactor evidence="3">
        <name>Zn(2+)</name>
        <dbReference type="ChEBI" id="CHEBI:29105"/>
    </cofactor>
</comment>
<dbReference type="Pfam" id="PF01502">
    <property type="entry name" value="PRA-CH"/>
    <property type="match status" value="1"/>
</dbReference>
<evidence type="ECO:0000256" key="13">
    <source>
        <dbReference type="ARBA" id="ARBA00022723"/>
    </source>
</evidence>
<dbReference type="SUPFAM" id="SSF141734">
    <property type="entry name" value="HisI-like"/>
    <property type="match status" value="1"/>
</dbReference>
<evidence type="ECO:0000256" key="14">
    <source>
        <dbReference type="ARBA" id="ARBA00022741"/>
    </source>
</evidence>
<feature type="region of interest" description="Disordered" evidence="23">
    <location>
        <begin position="398"/>
        <end position="429"/>
    </location>
</feature>
<evidence type="ECO:0000313" key="25">
    <source>
        <dbReference type="EMBL" id="OLL25533.1"/>
    </source>
</evidence>
<evidence type="ECO:0000256" key="22">
    <source>
        <dbReference type="ARBA" id="ARBA00049489"/>
    </source>
</evidence>
<keyword evidence="19" id="KW-0520">NAD</keyword>
<keyword evidence="13" id="KW-0479">Metal-binding</keyword>
<keyword evidence="12" id="KW-0028">Amino-acid biosynthesis</keyword>
<organism evidence="25 26">
    <name type="scientific">Neolecta irregularis (strain DAH-3)</name>
    <dbReference type="NCBI Taxonomy" id="1198029"/>
    <lineage>
        <taxon>Eukaryota</taxon>
        <taxon>Fungi</taxon>
        <taxon>Dikarya</taxon>
        <taxon>Ascomycota</taxon>
        <taxon>Taphrinomycotina</taxon>
        <taxon>Neolectales</taxon>
        <taxon>Neolectaceae</taxon>
        <taxon>Neolecta</taxon>
    </lineage>
</organism>
<comment type="catalytic activity">
    <reaction evidence="1">
        <text>1-(5-phospho-beta-D-ribosyl)-5'-AMP + H2O = 1-(5-phospho-beta-D-ribosyl)-5-[(5-phospho-beta-D-ribosylamino)methylideneamino]imidazole-4-carboxamide</text>
        <dbReference type="Rhea" id="RHEA:20049"/>
        <dbReference type="ChEBI" id="CHEBI:15377"/>
        <dbReference type="ChEBI" id="CHEBI:58435"/>
        <dbReference type="ChEBI" id="CHEBI:59457"/>
        <dbReference type="EC" id="3.5.4.19"/>
    </reaction>
</comment>
<dbReference type="EC" id="3.6.1.31" evidence="8"/>
<dbReference type="CDD" id="cd06572">
    <property type="entry name" value="Histidinol_dh"/>
    <property type="match status" value="1"/>
</dbReference>
<keyword evidence="17" id="KW-0067">ATP-binding</keyword>
<evidence type="ECO:0000256" key="15">
    <source>
        <dbReference type="ARBA" id="ARBA00022801"/>
    </source>
</evidence>
<dbReference type="Pfam" id="PF01503">
    <property type="entry name" value="PRA-PH"/>
    <property type="match status" value="1"/>
</dbReference>
<evidence type="ECO:0000256" key="20">
    <source>
        <dbReference type="ARBA" id="ARBA00023102"/>
    </source>
</evidence>
<dbReference type="OrthoDB" id="1703565at2759"/>
<dbReference type="Gene3D" id="1.20.5.1300">
    <property type="match status" value="1"/>
</dbReference>
<evidence type="ECO:0000256" key="23">
    <source>
        <dbReference type="SAM" id="MobiDB-lite"/>
    </source>
</evidence>
<dbReference type="Gene3D" id="1.10.287.1080">
    <property type="entry name" value="MazG-like"/>
    <property type="match status" value="1"/>
</dbReference>
<dbReference type="GO" id="GO:0004636">
    <property type="term" value="F:phosphoribosyl-ATP diphosphatase activity"/>
    <property type="evidence" value="ECO:0007669"/>
    <property type="project" value="UniProtKB-EC"/>
</dbReference>
<evidence type="ECO:0000256" key="17">
    <source>
        <dbReference type="ARBA" id="ARBA00022840"/>
    </source>
</evidence>
<keyword evidence="21" id="KW-0511">Multifunctional enzyme</keyword>